<dbReference type="EMBL" id="UOFU01000155">
    <property type="protein sequence ID" value="VAW98865.1"/>
    <property type="molecule type" value="Genomic_DNA"/>
</dbReference>
<evidence type="ECO:0000259" key="1">
    <source>
        <dbReference type="Pfam" id="PF07885"/>
    </source>
</evidence>
<dbReference type="PANTHER" id="PTHR43833">
    <property type="entry name" value="POTASSIUM CHANNEL PROTEIN 2-RELATED-RELATED"/>
    <property type="match status" value="1"/>
</dbReference>
<evidence type="ECO:0000313" key="2">
    <source>
        <dbReference type="EMBL" id="VAW98865.1"/>
    </source>
</evidence>
<name>A0A3B0ZZ49_9ZZZZ</name>
<reference evidence="2" key="1">
    <citation type="submission" date="2018-06" db="EMBL/GenBank/DDBJ databases">
        <authorList>
            <person name="Zhirakovskaya E."/>
        </authorList>
    </citation>
    <scope>NUCLEOTIDE SEQUENCE</scope>
</reference>
<dbReference type="GO" id="GO:0034220">
    <property type="term" value="P:monoatomic ion transmembrane transport"/>
    <property type="evidence" value="ECO:0007669"/>
    <property type="project" value="UniProtKB-KW"/>
</dbReference>
<dbReference type="InterPro" id="IPR036291">
    <property type="entry name" value="NAD(P)-bd_dom_sf"/>
</dbReference>
<dbReference type="Gene3D" id="1.10.287.70">
    <property type="match status" value="1"/>
</dbReference>
<dbReference type="SUPFAM" id="SSF51735">
    <property type="entry name" value="NAD(P)-binding Rossmann-fold domains"/>
    <property type="match status" value="1"/>
</dbReference>
<dbReference type="SUPFAM" id="SSF81324">
    <property type="entry name" value="Voltage-gated potassium channels"/>
    <property type="match status" value="1"/>
</dbReference>
<dbReference type="Pfam" id="PF07885">
    <property type="entry name" value="Ion_trans_2"/>
    <property type="match status" value="1"/>
</dbReference>
<keyword evidence="2" id="KW-0813">Transport</keyword>
<proteinExistence type="predicted"/>
<protein>
    <submittedName>
        <fullName evidence="2">Potassium channel protein</fullName>
    </submittedName>
</protein>
<sequence>MYVLLRLRKALSKYMMSFSWQGVFGALIAYLGVAWLLLLFAGEKEIIAANTFFYWILVTASTVGYGDISPSTTVGKHVVAFFIIPVGIGLFAMIVGRIAVFVSTQWRKGVMGYKSLHAQDHIVVIGWNQQRTLLLLNLLLEELKQGEKKQIVLCVTKDIENPLPESVEFVKARVFNDQDDMARACIDKASTIIIDTPLDDVTMTTALFCFKQNPTAHIIAYFMDESLSALLKSHCPSIECTPSVSVEMLAKAAMDPGSSVLHQQLLNATRGTTQYSIHYPENCPETKVEPIFEGFKKHHNATFIGIKSLTNGGMVLNPGLSDTIEPGCTLYYISESRIKNIDWQALYV</sequence>
<dbReference type="InterPro" id="IPR013099">
    <property type="entry name" value="K_chnl_dom"/>
</dbReference>
<keyword evidence="2" id="KW-0406">Ion transport</keyword>
<organism evidence="2">
    <name type="scientific">hydrothermal vent metagenome</name>
    <dbReference type="NCBI Taxonomy" id="652676"/>
    <lineage>
        <taxon>unclassified sequences</taxon>
        <taxon>metagenomes</taxon>
        <taxon>ecological metagenomes</taxon>
    </lineage>
</organism>
<gene>
    <name evidence="2" type="ORF">MNBD_GAMMA20-549</name>
</gene>
<dbReference type="AlphaFoldDB" id="A0A3B0ZZ49"/>
<dbReference type="InterPro" id="IPR050721">
    <property type="entry name" value="Trk_Ktr_HKT_K-transport"/>
</dbReference>
<dbReference type="PANTHER" id="PTHR43833:SF9">
    <property type="entry name" value="POTASSIUM CHANNEL PROTEIN YUGO-RELATED"/>
    <property type="match status" value="1"/>
</dbReference>
<feature type="domain" description="Potassium channel" evidence="1">
    <location>
        <begin position="27"/>
        <end position="102"/>
    </location>
</feature>
<keyword evidence="2" id="KW-0407">Ion channel</keyword>
<dbReference type="Gene3D" id="3.40.50.720">
    <property type="entry name" value="NAD(P)-binding Rossmann-like Domain"/>
    <property type="match status" value="1"/>
</dbReference>
<accession>A0A3B0ZZ49</accession>